<comment type="caution">
    <text evidence="1">The sequence shown here is derived from an EMBL/GenBank/DDBJ whole genome shotgun (WGS) entry which is preliminary data.</text>
</comment>
<keyword evidence="2" id="KW-1185">Reference proteome</keyword>
<protein>
    <recommendedName>
        <fullName evidence="3">STAS/SEC14 domain-containing protein</fullName>
    </recommendedName>
</protein>
<accession>A0A7C9LYU9</accession>
<evidence type="ECO:0000313" key="1">
    <source>
        <dbReference type="EMBL" id="MUV15465.1"/>
    </source>
</evidence>
<dbReference type="RefSeq" id="WP_156643059.1">
    <property type="nucleotide sequence ID" value="NZ_WOXT01000005.1"/>
</dbReference>
<evidence type="ECO:0008006" key="3">
    <source>
        <dbReference type="Google" id="ProtNLM"/>
    </source>
</evidence>
<reference evidence="1 2" key="1">
    <citation type="submission" date="2019-12" db="EMBL/GenBank/DDBJ databases">
        <authorList>
            <person name="Xu J."/>
        </authorList>
    </citation>
    <scope>NUCLEOTIDE SEQUENCE [LARGE SCALE GENOMIC DNA]</scope>
    <source>
        <strain evidence="1 2">HX-5-24</strain>
    </source>
</reference>
<gene>
    <name evidence="1" type="ORF">GN331_14760</name>
</gene>
<evidence type="ECO:0000313" key="2">
    <source>
        <dbReference type="Proteomes" id="UP000479692"/>
    </source>
</evidence>
<dbReference type="AlphaFoldDB" id="A0A7C9LYU9"/>
<name>A0A7C9LYU9_9GAMM</name>
<sequence>MHSTIKVIPDTDIIELRYAGEIDHAARITALDDLEDRYHREGFKRLLVNYTSAWPKDEPPSKAVAFLDKLTSLSFPRGARIAFLNQPDAHTAASEPVAAGFGYRMHKFRERPDAIAWLLSDTP</sequence>
<proteinExistence type="predicted"/>
<dbReference type="Proteomes" id="UP000479692">
    <property type="component" value="Unassembled WGS sequence"/>
</dbReference>
<dbReference type="EMBL" id="WOXT01000005">
    <property type="protein sequence ID" value="MUV15465.1"/>
    <property type="molecule type" value="Genomic_DNA"/>
</dbReference>
<organism evidence="1 2">
    <name type="scientific">Noviluteimonas gilva</name>
    <dbReference type="NCBI Taxonomy" id="2682097"/>
    <lineage>
        <taxon>Bacteria</taxon>
        <taxon>Pseudomonadati</taxon>
        <taxon>Pseudomonadota</taxon>
        <taxon>Gammaproteobacteria</taxon>
        <taxon>Lysobacterales</taxon>
        <taxon>Lysobacteraceae</taxon>
        <taxon>Noviluteimonas</taxon>
    </lineage>
</organism>